<dbReference type="Proteomes" id="UP000234323">
    <property type="component" value="Unassembled WGS sequence"/>
</dbReference>
<accession>A0A2I1HCV7</accession>
<evidence type="ECO:0000313" key="4">
    <source>
        <dbReference type="Proteomes" id="UP000234323"/>
    </source>
</evidence>
<evidence type="ECO:0000256" key="2">
    <source>
        <dbReference type="SAM" id="Phobius"/>
    </source>
</evidence>
<dbReference type="VEuPathDB" id="FungiDB:RhiirA1_468495"/>
<name>A0A2I1HCV7_9GLOM</name>
<sequence>MSNDKNNNDISDISLDDIMNIIKKYIIGYYKIALGLLFVMSSLLYSSFRPKYYNYERSSKNENWTKQSPYSTKNLTSLKKDAAPTLKRDADAEVKQFHDWQLGWGRREANSFEGDEDEPINEEPVYWNEEPAADWQDPFT</sequence>
<dbReference type="AlphaFoldDB" id="A0A2I1HCV7"/>
<feature type="transmembrane region" description="Helical" evidence="2">
    <location>
        <begin position="27"/>
        <end position="48"/>
    </location>
</feature>
<gene>
    <name evidence="3" type="ORF">RhiirA4_477214</name>
</gene>
<keyword evidence="2" id="KW-1133">Transmembrane helix</keyword>
<keyword evidence="2" id="KW-0472">Membrane</keyword>
<keyword evidence="4" id="KW-1185">Reference proteome</keyword>
<reference evidence="3 4" key="1">
    <citation type="submission" date="2015-10" db="EMBL/GenBank/DDBJ databases">
        <title>Genome analyses suggest a sexual origin of heterokaryosis in a supposedly ancient asexual fungus.</title>
        <authorList>
            <person name="Ropars J."/>
            <person name="Sedzielewska K."/>
            <person name="Noel J."/>
            <person name="Charron P."/>
            <person name="Farinelli L."/>
            <person name="Marton T."/>
            <person name="Kruger M."/>
            <person name="Pelin A."/>
            <person name="Brachmann A."/>
            <person name="Corradi N."/>
        </authorList>
    </citation>
    <scope>NUCLEOTIDE SEQUENCE [LARGE SCALE GENOMIC DNA]</scope>
    <source>
        <strain evidence="3 4">A4</strain>
    </source>
</reference>
<feature type="region of interest" description="Disordered" evidence="1">
    <location>
        <begin position="111"/>
        <end position="140"/>
    </location>
</feature>
<evidence type="ECO:0000256" key="1">
    <source>
        <dbReference type="SAM" id="MobiDB-lite"/>
    </source>
</evidence>
<dbReference type="VEuPathDB" id="FungiDB:FUN_004975"/>
<proteinExistence type="predicted"/>
<evidence type="ECO:0000313" key="3">
    <source>
        <dbReference type="EMBL" id="PKY56723.1"/>
    </source>
</evidence>
<comment type="caution">
    <text evidence="3">The sequence shown here is derived from an EMBL/GenBank/DDBJ whole genome shotgun (WGS) entry which is preliminary data.</text>
</comment>
<dbReference type="EMBL" id="LLXI01002279">
    <property type="protein sequence ID" value="PKY56723.1"/>
    <property type="molecule type" value="Genomic_DNA"/>
</dbReference>
<protein>
    <submittedName>
        <fullName evidence="3">Uncharacterized protein</fullName>
    </submittedName>
</protein>
<keyword evidence="2" id="KW-0812">Transmembrane</keyword>
<organism evidence="3 4">
    <name type="scientific">Rhizophagus irregularis</name>
    <dbReference type="NCBI Taxonomy" id="588596"/>
    <lineage>
        <taxon>Eukaryota</taxon>
        <taxon>Fungi</taxon>
        <taxon>Fungi incertae sedis</taxon>
        <taxon>Mucoromycota</taxon>
        <taxon>Glomeromycotina</taxon>
        <taxon>Glomeromycetes</taxon>
        <taxon>Glomerales</taxon>
        <taxon>Glomeraceae</taxon>
        <taxon>Rhizophagus</taxon>
    </lineage>
</organism>